<feature type="chain" id="PRO_5019399578" description="Cyanovirin-N domain-containing protein" evidence="1">
    <location>
        <begin position="21"/>
        <end position="184"/>
    </location>
</feature>
<evidence type="ECO:0000313" key="3">
    <source>
        <dbReference type="Proteomes" id="UP000284706"/>
    </source>
</evidence>
<feature type="signal peptide" evidence="1">
    <location>
        <begin position="1"/>
        <end position="20"/>
    </location>
</feature>
<proteinExistence type="predicted"/>
<dbReference type="AlphaFoldDB" id="A0A409YCV2"/>
<sequence length="184" mass="19653">MQSQIVLILLIAAIETITTAVYGRTCFNKNVTESSQFTLASGEVMTIERFTCDNHPALASPDPPSGLQKRQSSACSQSNCVCGIPCLFLDCNAPTRTIQASHCTALAQQLEDMSGPFTIPANEGLGFILQSCEYTAFGSLTQSTQYCFHDMGVAALEIFSVCGTQQGACQGQNNAGFFVDQIAL</sequence>
<protein>
    <recommendedName>
        <fullName evidence="4">Cyanovirin-N domain-containing protein</fullName>
    </recommendedName>
</protein>
<dbReference type="EMBL" id="NHYE01000982">
    <property type="protein sequence ID" value="PPR00847.1"/>
    <property type="molecule type" value="Genomic_DNA"/>
</dbReference>
<evidence type="ECO:0000313" key="2">
    <source>
        <dbReference type="EMBL" id="PPR00847.1"/>
    </source>
</evidence>
<evidence type="ECO:0008006" key="4">
    <source>
        <dbReference type="Google" id="ProtNLM"/>
    </source>
</evidence>
<name>A0A409YCV2_9AGAR</name>
<comment type="caution">
    <text evidence="2">The sequence shown here is derived from an EMBL/GenBank/DDBJ whole genome shotgun (WGS) entry which is preliminary data.</text>
</comment>
<dbReference type="OrthoDB" id="2990149at2759"/>
<organism evidence="2 3">
    <name type="scientific">Gymnopilus dilepis</name>
    <dbReference type="NCBI Taxonomy" id="231916"/>
    <lineage>
        <taxon>Eukaryota</taxon>
        <taxon>Fungi</taxon>
        <taxon>Dikarya</taxon>
        <taxon>Basidiomycota</taxon>
        <taxon>Agaricomycotina</taxon>
        <taxon>Agaricomycetes</taxon>
        <taxon>Agaricomycetidae</taxon>
        <taxon>Agaricales</taxon>
        <taxon>Agaricineae</taxon>
        <taxon>Hymenogastraceae</taxon>
        <taxon>Gymnopilus</taxon>
    </lineage>
</organism>
<dbReference type="InParanoid" id="A0A409YCV2"/>
<gene>
    <name evidence="2" type="ORF">CVT26_012482</name>
</gene>
<keyword evidence="3" id="KW-1185">Reference proteome</keyword>
<accession>A0A409YCV2</accession>
<reference evidence="2 3" key="1">
    <citation type="journal article" date="2018" name="Evol. Lett.">
        <title>Horizontal gene cluster transfer increased hallucinogenic mushroom diversity.</title>
        <authorList>
            <person name="Reynolds H.T."/>
            <person name="Vijayakumar V."/>
            <person name="Gluck-Thaler E."/>
            <person name="Korotkin H.B."/>
            <person name="Matheny P.B."/>
            <person name="Slot J.C."/>
        </authorList>
    </citation>
    <scope>NUCLEOTIDE SEQUENCE [LARGE SCALE GENOMIC DNA]</scope>
    <source>
        <strain evidence="2 3">SRW20</strain>
    </source>
</reference>
<dbReference type="Proteomes" id="UP000284706">
    <property type="component" value="Unassembled WGS sequence"/>
</dbReference>
<evidence type="ECO:0000256" key="1">
    <source>
        <dbReference type="SAM" id="SignalP"/>
    </source>
</evidence>
<keyword evidence="1" id="KW-0732">Signal</keyword>